<keyword evidence="2 3" id="KW-0727">SH2 domain</keyword>
<protein>
    <submittedName>
        <fullName evidence="7">Uncharacterized protein si:ch73-264p11.1</fullName>
    </submittedName>
</protein>
<accession>A0A6P7M9H8</accession>
<evidence type="ECO:0000259" key="5">
    <source>
        <dbReference type="PROSITE" id="PS50001"/>
    </source>
</evidence>
<evidence type="ECO:0000256" key="2">
    <source>
        <dbReference type="ARBA" id="ARBA00022999"/>
    </source>
</evidence>
<dbReference type="Proteomes" id="UP000515150">
    <property type="component" value="Chromosome 4"/>
</dbReference>
<keyword evidence="6" id="KW-1185">Reference proteome</keyword>
<feature type="domain" description="SH2" evidence="5">
    <location>
        <begin position="8"/>
        <end position="104"/>
    </location>
</feature>
<dbReference type="GO" id="GO:0009968">
    <property type="term" value="P:negative regulation of signal transduction"/>
    <property type="evidence" value="ECO:0007669"/>
    <property type="project" value="TreeGrafter"/>
</dbReference>
<dbReference type="SMART" id="SM00252">
    <property type="entry name" value="SH2"/>
    <property type="match status" value="1"/>
</dbReference>
<dbReference type="PANTHER" id="PTHR46051">
    <property type="entry name" value="SH2 DOMAIN-CONTAINING PROTEIN"/>
    <property type="match status" value="1"/>
</dbReference>
<feature type="compositionally biased region" description="Basic and acidic residues" evidence="4">
    <location>
        <begin position="117"/>
        <end position="126"/>
    </location>
</feature>
<feature type="region of interest" description="Disordered" evidence="4">
    <location>
        <begin position="107"/>
        <end position="267"/>
    </location>
</feature>
<reference evidence="7" key="1">
    <citation type="submission" date="2025-08" db="UniProtKB">
        <authorList>
            <consortium name="RefSeq"/>
        </authorList>
    </citation>
    <scope>IDENTIFICATION</scope>
</reference>
<evidence type="ECO:0000313" key="7">
    <source>
        <dbReference type="RefSeq" id="XP_029002833.1"/>
    </source>
</evidence>
<organism evidence="6 7">
    <name type="scientific">Betta splendens</name>
    <name type="common">Siamese fighting fish</name>
    <dbReference type="NCBI Taxonomy" id="158456"/>
    <lineage>
        <taxon>Eukaryota</taxon>
        <taxon>Metazoa</taxon>
        <taxon>Chordata</taxon>
        <taxon>Craniata</taxon>
        <taxon>Vertebrata</taxon>
        <taxon>Euteleostomi</taxon>
        <taxon>Actinopterygii</taxon>
        <taxon>Neopterygii</taxon>
        <taxon>Teleostei</taxon>
        <taxon>Neoteleostei</taxon>
        <taxon>Acanthomorphata</taxon>
        <taxon>Anabantaria</taxon>
        <taxon>Anabantiformes</taxon>
        <taxon>Anabantoidei</taxon>
        <taxon>Osphronemidae</taxon>
        <taxon>Betta</taxon>
    </lineage>
</organism>
<evidence type="ECO:0000256" key="1">
    <source>
        <dbReference type="ARBA" id="ARBA00022859"/>
    </source>
</evidence>
<dbReference type="GeneID" id="114853533"/>
<evidence type="ECO:0000256" key="3">
    <source>
        <dbReference type="PROSITE-ProRule" id="PRU00191"/>
    </source>
</evidence>
<dbReference type="InterPro" id="IPR000980">
    <property type="entry name" value="SH2"/>
</dbReference>
<proteinExistence type="predicted"/>
<dbReference type="InterPro" id="IPR036860">
    <property type="entry name" value="SH2_dom_sf"/>
</dbReference>
<dbReference type="GO" id="GO:0002376">
    <property type="term" value="P:immune system process"/>
    <property type="evidence" value="ECO:0007669"/>
    <property type="project" value="UniProtKB-KW"/>
</dbReference>
<dbReference type="PROSITE" id="PS50001">
    <property type="entry name" value="SH2"/>
    <property type="match status" value="1"/>
</dbReference>
<dbReference type="PANTHER" id="PTHR46051:SF3">
    <property type="entry name" value="PHOSPHATIDYLINOSITOL 3,4,5-TRISPHOSPHATE 5-PHOSPHATASE 1"/>
    <property type="match status" value="1"/>
</dbReference>
<dbReference type="KEGG" id="bspl:114853533"/>
<dbReference type="GO" id="GO:0045659">
    <property type="term" value="P:negative regulation of neutrophil differentiation"/>
    <property type="evidence" value="ECO:0007669"/>
    <property type="project" value="TreeGrafter"/>
</dbReference>
<dbReference type="SUPFAM" id="SSF55550">
    <property type="entry name" value="SH2 domain"/>
    <property type="match status" value="1"/>
</dbReference>
<dbReference type="InParanoid" id="A0A6P7M9H8"/>
<dbReference type="PRINTS" id="PR00401">
    <property type="entry name" value="SH2DOMAIN"/>
</dbReference>
<dbReference type="Gene3D" id="3.30.505.10">
    <property type="entry name" value="SH2 domain"/>
    <property type="match status" value="1"/>
</dbReference>
<gene>
    <name evidence="7" type="primary">si:ch73-264p11.1</name>
</gene>
<dbReference type="GO" id="GO:0050776">
    <property type="term" value="P:regulation of immune response"/>
    <property type="evidence" value="ECO:0007669"/>
    <property type="project" value="TreeGrafter"/>
</dbReference>
<keyword evidence="1" id="KW-0391">Immunity</keyword>
<evidence type="ECO:0000313" key="6">
    <source>
        <dbReference type="Proteomes" id="UP000515150"/>
    </source>
</evidence>
<dbReference type="GO" id="GO:0045579">
    <property type="term" value="P:positive regulation of B cell differentiation"/>
    <property type="evidence" value="ECO:0007669"/>
    <property type="project" value="TreeGrafter"/>
</dbReference>
<dbReference type="Pfam" id="PF00017">
    <property type="entry name" value="SH2"/>
    <property type="match status" value="1"/>
</dbReference>
<evidence type="ECO:0000256" key="4">
    <source>
        <dbReference type="SAM" id="MobiDB-lite"/>
    </source>
</evidence>
<dbReference type="AlphaFoldDB" id="A0A6P7M9H8"/>
<dbReference type="GO" id="GO:0005829">
    <property type="term" value="C:cytosol"/>
    <property type="evidence" value="ECO:0007669"/>
    <property type="project" value="TreeGrafter"/>
</dbReference>
<name>A0A6P7M9H8_BETSP</name>
<dbReference type="RefSeq" id="XP_029002833.1">
    <property type="nucleotide sequence ID" value="XM_029147000.3"/>
</dbReference>
<dbReference type="GO" id="GO:0045779">
    <property type="term" value="P:negative regulation of bone resorption"/>
    <property type="evidence" value="ECO:0007669"/>
    <property type="project" value="TreeGrafter"/>
</dbReference>
<sequence>MAAALPMCYHGAITKDECEALLGKKNRDGAYLIRDSETIQGAMCLCVYKKKVVYTYRILQNLNGHFTLLTAGGLEETFFKSLEDLIHHYKRKNQGLAIHLRHSIKRKRSLLIQPQRMLERQPEPRPPEPSPPEPRQSELRPPDRRPPEPRPSEPRQPEPRLPELRPPDRRPPELRPPDRRPPELRPPDRRPPELRPPDRRPPEPKPPDRRPPEHRPPDLRSPYQRPSDPRSRAGSSSTVMLPSVDDEDNDYENAPQPEYVEVLPNLL</sequence>
<feature type="compositionally biased region" description="Basic and acidic residues" evidence="4">
    <location>
        <begin position="135"/>
        <end position="218"/>
    </location>
</feature>
<dbReference type="OrthoDB" id="8815311at2759"/>